<reference evidence="4" key="1">
    <citation type="submission" date="2016-06" db="UniProtKB">
        <authorList>
            <consortium name="WormBaseParasite"/>
        </authorList>
    </citation>
    <scope>IDENTIFICATION</scope>
</reference>
<dbReference type="WBParaSite" id="OFLC_0000195601-mRNA-1">
    <property type="protein sequence ID" value="OFLC_0000195601-mRNA-1"/>
    <property type="gene ID" value="OFLC_0000195601"/>
</dbReference>
<reference evidence="2 3" key="2">
    <citation type="submission" date="2018-11" db="EMBL/GenBank/DDBJ databases">
        <authorList>
            <consortium name="Pathogen Informatics"/>
        </authorList>
    </citation>
    <scope>NUCLEOTIDE SEQUENCE [LARGE SCALE GENOMIC DNA]</scope>
</reference>
<feature type="compositionally biased region" description="Low complexity" evidence="1">
    <location>
        <begin position="20"/>
        <end position="31"/>
    </location>
</feature>
<organism evidence="4">
    <name type="scientific">Onchocerca flexuosa</name>
    <dbReference type="NCBI Taxonomy" id="387005"/>
    <lineage>
        <taxon>Eukaryota</taxon>
        <taxon>Metazoa</taxon>
        <taxon>Ecdysozoa</taxon>
        <taxon>Nematoda</taxon>
        <taxon>Chromadorea</taxon>
        <taxon>Rhabditida</taxon>
        <taxon>Spirurina</taxon>
        <taxon>Spiruromorpha</taxon>
        <taxon>Filarioidea</taxon>
        <taxon>Onchocercidae</taxon>
        <taxon>Onchocerca</taxon>
    </lineage>
</organism>
<proteinExistence type="predicted"/>
<name>A0A183H397_9BILA</name>
<dbReference type="Proteomes" id="UP000267606">
    <property type="component" value="Unassembled WGS sequence"/>
</dbReference>
<evidence type="ECO:0000313" key="4">
    <source>
        <dbReference type="WBParaSite" id="OFLC_0000195601-mRNA-1"/>
    </source>
</evidence>
<keyword evidence="3" id="KW-1185">Reference proteome</keyword>
<feature type="region of interest" description="Disordered" evidence="1">
    <location>
        <begin position="17"/>
        <end position="48"/>
    </location>
</feature>
<evidence type="ECO:0000313" key="2">
    <source>
        <dbReference type="EMBL" id="VDO31374.1"/>
    </source>
</evidence>
<dbReference type="EMBL" id="UZAJ01001042">
    <property type="protein sequence ID" value="VDO31374.1"/>
    <property type="molecule type" value="Genomic_DNA"/>
</dbReference>
<dbReference type="AlphaFoldDB" id="A0A183H397"/>
<evidence type="ECO:0000256" key="1">
    <source>
        <dbReference type="SAM" id="MobiDB-lite"/>
    </source>
</evidence>
<protein>
    <submittedName>
        <fullName evidence="2 4">Uncharacterized protein</fullName>
    </submittedName>
</protein>
<gene>
    <name evidence="2" type="ORF">OFLC_LOCUS1957</name>
</gene>
<sequence length="71" mass="7964">MARSWIEKLAERTYFRKGRPGSSSGPSIYPSARCNPTVPMHTSKPRRLGGHSTQVLVVAVIRLVIEWTGRE</sequence>
<accession>A0A183H397</accession>
<evidence type="ECO:0000313" key="3">
    <source>
        <dbReference type="Proteomes" id="UP000267606"/>
    </source>
</evidence>